<evidence type="ECO:0000313" key="3">
    <source>
        <dbReference type="Proteomes" id="UP000075809"/>
    </source>
</evidence>
<feature type="compositionally biased region" description="Basic residues" evidence="1">
    <location>
        <begin position="46"/>
        <end position="55"/>
    </location>
</feature>
<organism evidence="2 3">
    <name type="scientific">Mycetomoellerius zeteki</name>
    <dbReference type="NCBI Taxonomy" id="64791"/>
    <lineage>
        <taxon>Eukaryota</taxon>
        <taxon>Metazoa</taxon>
        <taxon>Ecdysozoa</taxon>
        <taxon>Arthropoda</taxon>
        <taxon>Hexapoda</taxon>
        <taxon>Insecta</taxon>
        <taxon>Pterygota</taxon>
        <taxon>Neoptera</taxon>
        <taxon>Endopterygota</taxon>
        <taxon>Hymenoptera</taxon>
        <taxon>Apocrita</taxon>
        <taxon>Aculeata</taxon>
        <taxon>Formicoidea</taxon>
        <taxon>Formicidae</taxon>
        <taxon>Myrmicinae</taxon>
        <taxon>Mycetomoellerius</taxon>
    </lineage>
</organism>
<dbReference type="AlphaFoldDB" id="A0A151WWD5"/>
<name>A0A151WWD5_9HYME</name>
<protein>
    <submittedName>
        <fullName evidence="2">Uncharacterized protein</fullName>
    </submittedName>
</protein>
<evidence type="ECO:0000256" key="1">
    <source>
        <dbReference type="SAM" id="MobiDB-lite"/>
    </source>
</evidence>
<gene>
    <name evidence="2" type="ORF">ALC60_08795</name>
</gene>
<feature type="region of interest" description="Disordered" evidence="1">
    <location>
        <begin position="1"/>
        <end position="55"/>
    </location>
</feature>
<evidence type="ECO:0000313" key="2">
    <source>
        <dbReference type="EMBL" id="KYQ52180.1"/>
    </source>
</evidence>
<sequence>MTKEHSPSSTSRSTMGERQKEMVEKSGEREKKRLEEERGLEEKMKHGTPFHRIYL</sequence>
<accession>A0A151WWD5</accession>
<reference evidence="2 3" key="1">
    <citation type="submission" date="2015-09" db="EMBL/GenBank/DDBJ databases">
        <title>Trachymyrmex zeteki WGS genome.</title>
        <authorList>
            <person name="Nygaard S."/>
            <person name="Hu H."/>
            <person name="Boomsma J."/>
            <person name="Zhang G."/>
        </authorList>
    </citation>
    <scope>NUCLEOTIDE SEQUENCE [LARGE SCALE GENOMIC DNA]</scope>
    <source>
        <strain evidence="2">Tzet28-1</strain>
        <tissue evidence="2">Whole body</tissue>
    </source>
</reference>
<dbReference type="EMBL" id="KQ982691">
    <property type="protein sequence ID" value="KYQ52180.1"/>
    <property type="molecule type" value="Genomic_DNA"/>
</dbReference>
<keyword evidence="3" id="KW-1185">Reference proteome</keyword>
<dbReference type="Proteomes" id="UP000075809">
    <property type="component" value="Unassembled WGS sequence"/>
</dbReference>
<feature type="compositionally biased region" description="Basic and acidic residues" evidence="1">
    <location>
        <begin position="15"/>
        <end position="45"/>
    </location>
</feature>
<proteinExistence type="predicted"/>